<feature type="region of interest" description="Disordered" evidence="2">
    <location>
        <begin position="71"/>
        <end position="94"/>
    </location>
</feature>
<keyword evidence="4" id="KW-1185">Reference proteome</keyword>
<sequence length="177" mass="20036">MDRQQQEVLQLRKQMGRLIADFWMSSDDEKRDQLLEQKREIQRQIKAIPGGSADARVEAPKQQEADLIMSKTSNLPPTKTKQKQNGEDNIQNTQKQLENVEIAAETLNSQKRKPTKRIGGLAREAAYLEAKAKESQEVEIGQRKRVKQGTYVVQDPEAIVVRKRTGPSGSNLSQKKG</sequence>
<feature type="coiled-coil region" evidence="1">
    <location>
        <begin position="1"/>
        <end position="44"/>
    </location>
</feature>
<reference evidence="3 4" key="1">
    <citation type="journal article" date="2023" name="G3 (Bethesda)">
        <title>A chromosome-level genome assembly of Zasmidium syzygii isolated from banana leaves.</title>
        <authorList>
            <person name="van Westerhoven A.C."/>
            <person name="Mehrabi R."/>
            <person name="Talebi R."/>
            <person name="Steentjes M.B.F."/>
            <person name="Corcolon B."/>
            <person name="Chong P.A."/>
            <person name="Kema G.H.J."/>
            <person name="Seidl M.F."/>
        </authorList>
    </citation>
    <scope>NUCLEOTIDE SEQUENCE [LARGE SCALE GENOMIC DNA]</scope>
    <source>
        <strain evidence="3 4">P124</strain>
    </source>
</reference>
<protein>
    <submittedName>
        <fullName evidence="3">Uncharacterized protein</fullName>
    </submittedName>
</protein>
<dbReference type="Proteomes" id="UP001305779">
    <property type="component" value="Unassembled WGS sequence"/>
</dbReference>
<gene>
    <name evidence="3" type="ORF">PRZ48_010220</name>
</gene>
<organism evidence="3 4">
    <name type="scientific">Zasmidium cellare</name>
    <name type="common">Wine cellar mold</name>
    <name type="synonym">Racodium cellare</name>
    <dbReference type="NCBI Taxonomy" id="395010"/>
    <lineage>
        <taxon>Eukaryota</taxon>
        <taxon>Fungi</taxon>
        <taxon>Dikarya</taxon>
        <taxon>Ascomycota</taxon>
        <taxon>Pezizomycotina</taxon>
        <taxon>Dothideomycetes</taxon>
        <taxon>Dothideomycetidae</taxon>
        <taxon>Mycosphaerellales</taxon>
        <taxon>Mycosphaerellaceae</taxon>
        <taxon>Zasmidium</taxon>
    </lineage>
</organism>
<accession>A0ABR0EDZ7</accession>
<evidence type="ECO:0000256" key="2">
    <source>
        <dbReference type="SAM" id="MobiDB-lite"/>
    </source>
</evidence>
<dbReference type="EMBL" id="JAXOVC010000007">
    <property type="protein sequence ID" value="KAK4499702.1"/>
    <property type="molecule type" value="Genomic_DNA"/>
</dbReference>
<proteinExistence type="predicted"/>
<keyword evidence="1" id="KW-0175">Coiled coil</keyword>
<name>A0ABR0EDZ7_ZASCE</name>
<evidence type="ECO:0000256" key="1">
    <source>
        <dbReference type="SAM" id="Coils"/>
    </source>
</evidence>
<evidence type="ECO:0000313" key="4">
    <source>
        <dbReference type="Proteomes" id="UP001305779"/>
    </source>
</evidence>
<evidence type="ECO:0000313" key="3">
    <source>
        <dbReference type="EMBL" id="KAK4499702.1"/>
    </source>
</evidence>
<comment type="caution">
    <text evidence="3">The sequence shown here is derived from an EMBL/GenBank/DDBJ whole genome shotgun (WGS) entry which is preliminary data.</text>
</comment>